<dbReference type="InterPro" id="IPR044068">
    <property type="entry name" value="CB"/>
</dbReference>
<dbReference type="GO" id="GO:0015074">
    <property type="term" value="P:DNA integration"/>
    <property type="evidence" value="ECO:0007669"/>
    <property type="project" value="UniProtKB-KW"/>
</dbReference>
<evidence type="ECO:0000259" key="5">
    <source>
        <dbReference type="PROSITE" id="PS51898"/>
    </source>
</evidence>
<evidence type="ECO:0000313" key="7">
    <source>
        <dbReference type="EMBL" id="SDG74160.1"/>
    </source>
</evidence>
<dbReference type="InterPro" id="IPR010998">
    <property type="entry name" value="Integrase_recombinase_N"/>
</dbReference>
<dbReference type="InterPro" id="IPR011010">
    <property type="entry name" value="DNA_brk_join_enz"/>
</dbReference>
<feature type="domain" description="Core-binding (CB)" evidence="6">
    <location>
        <begin position="25"/>
        <end position="118"/>
    </location>
</feature>
<evidence type="ECO:0000256" key="2">
    <source>
        <dbReference type="ARBA" id="ARBA00023125"/>
    </source>
</evidence>
<evidence type="ECO:0000313" key="8">
    <source>
        <dbReference type="Proteomes" id="UP000199706"/>
    </source>
</evidence>
<dbReference type="Gene3D" id="1.10.443.10">
    <property type="entry name" value="Intergrase catalytic core"/>
    <property type="match status" value="1"/>
</dbReference>
<dbReference type="Gene3D" id="1.10.150.130">
    <property type="match status" value="1"/>
</dbReference>
<dbReference type="Proteomes" id="UP000199706">
    <property type="component" value="Unassembled WGS sequence"/>
</dbReference>
<dbReference type="AlphaFoldDB" id="A0A1G7WSD9"/>
<sequence>MAFYLESERPADGVVYWHLWDEGGCTVDAAFDHLLELVDHKGDRPSTVEGSAYALKKWYSFLQTEKTTDIDATDDTLLNFRKSLMSRSAPNRSDDEQAHKRSVNKDLRAIYKFYVWLQTQEHYSKGKRIIGTHGCQITSTLVQSQLPAIKRTPRSDYPKIFHDAGEHSRHRSSHVLDEGDRSALHEYFHAHCSEEIALRNCLIFDLAWEVGLRRASILSLTISDFDSARSTTAADFISVCPRRQKFGYSNRFPVPIHLAARIVRYIDGERAELIAATGSDAKEVFLSSADGGPLSGKGVTVDFYRAARSVGLPLRSGLHW</sequence>
<evidence type="ECO:0000256" key="4">
    <source>
        <dbReference type="PROSITE-ProRule" id="PRU01248"/>
    </source>
</evidence>
<feature type="domain" description="Tyr recombinase" evidence="5">
    <location>
        <begin position="171"/>
        <end position="320"/>
    </location>
</feature>
<accession>A0A1G7WSD9</accession>
<dbReference type="SUPFAM" id="SSF56349">
    <property type="entry name" value="DNA breaking-rejoining enzymes"/>
    <property type="match status" value="1"/>
</dbReference>
<keyword evidence="2 4" id="KW-0238">DNA-binding</keyword>
<dbReference type="EMBL" id="FNCJ01000005">
    <property type="protein sequence ID" value="SDG74160.1"/>
    <property type="molecule type" value="Genomic_DNA"/>
</dbReference>
<proteinExistence type="predicted"/>
<dbReference type="PROSITE" id="PS51898">
    <property type="entry name" value="TYR_RECOMBINASE"/>
    <property type="match status" value="1"/>
</dbReference>
<protein>
    <submittedName>
        <fullName evidence="7">Phage integrase family protein</fullName>
    </submittedName>
</protein>
<evidence type="ECO:0000256" key="3">
    <source>
        <dbReference type="ARBA" id="ARBA00023172"/>
    </source>
</evidence>
<dbReference type="OrthoDB" id="6056902at2"/>
<dbReference type="InterPro" id="IPR002104">
    <property type="entry name" value="Integrase_catalytic"/>
</dbReference>
<dbReference type="PROSITE" id="PS51900">
    <property type="entry name" value="CB"/>
    <property type="match status" value="1"/>
</dbReference>
<evidence type="ECO:0000259" key="6">
    <source>
        <dbReference type="PROSITE" id="PS51900"/>
    </source>
</evidence>
<organism evidence="7 8">
    <name type="scientific">Paraburkholderia phenazinium</name>
    <dbReference type="NCBI Taxonomy" id="60549"/>
    <lineage>
        <taxon>Bacteria</taxon>
        <taxon>Pseudomonadati</taxon>
        <taxon>Pseudomonadota</taxon>
        <taxon>Betaproteobacteria</taxon>
        <taxon>Burkholderiales</taxon>
        <taxon>Burkholderiaceae</taxon>
        <taxon>Paraburkholderia</taxon>
    </lineage>
</organism>
<keyword evidence="3" id="KW-0233">DNA recombination</keyword>
<dbReference type="GO" id="GO:0006310">
    <property type="term" value="P:DNA recombination"/>
    <property type="evidence" value="ECO:0007669"/>
    <property type="project" value="UniProtKB-KW"/>
</dbReference>
<gene>
    <name evidence="7" type="ORF">SAMN05216466_1054</name>
</gene>
<dbReference type="GO" id="GO:0003677">
    <property type="term" value="F:DNA binding"/>
    <property type="evidence" value="ECO:0007669"/>
    <property type="project" value="UniProtKB-UniRule"/>
</dbReference>
<dbReference type="InterPro" id="IPR013762">
    <property type="entry name" value="Integrase-like_cat_sf"/>
</dbReference>
<name>A0A1G7WSD9_9BURK</name>
<dbReference type="RefSeq" id="WP_143016571.1">
    <property type="nucleotide sequence ID" value="NZ_FNCJ01000005.1"/>
</dbReference>
<evidence type="ECO:0000256" key="1">
    <source>
        <dbReference type="ARBA" id="ARBA00022908"/>
    </source>
</evidence>
<reference evidence="7 8" key="1">
    <citation type="submission" date="2016-10" db="EMBL/GenBank/DDBJ databases">
        <authorList>
            <person name="de Groot N.N."/>
        </authorList>
    </citation>
    <scope>NUCLEOTIDE SEQUENCE [LARGE SCALE GENOMIC DNA]</scope>
    <source>
        <strain evidence="7 8">LMG 2247</strain>
    </source>
</reference>
<keyword evidence="1" id="KW-0229">DNA integration</keyword>